<evidence type="ECO:0000256" key="4">
    <source>
        <dbReference type="HAMAP-Rule" id="MF_00063"/>
    </source>
</evidence>
<keyword evidence="4" id="KW-0408">Iron</keyword>
<dbReference type="SUPFAM" id="SSF52402">
    <property type="entry name" value="Adenine nucleotide alpha hydrolases-like"/>
    <property type="match status" value="1"/>
</dbReference>
<accession>A0A1H2Y5T8</accession>
<dbReference type="Pfam" id="PF01507">
    <property type="entry name" value="PAPS_reduct"/>
    <property type="match status" value="1"/>
</dbReference>
<reference evidence="8" key="1">
    <citation type="submission" date="2016-10" db="EMBL/GenBank/DDBJ databases">
        <authorList>
            <person name="Varghese N."/>
            <person name="Submissions S."/>
        </authorList>
    </citation>
    <scope>NUCLEOTIDE SEQUENCE [LARGE SCALE GENOMIC DNA]</scope>
    <source>
        <strain evidence="8">DSM 29303</strain>
    </source>
</reference>
<feature type="binding site" evidence="4">
    <location>
        <position position="201"/>
    </location>
    <ligand>
        <name>[4Fe-4S] cluster</name>
        <dbReference type="ChEBI" id="CHEBI:49883"/>
    </ligand>
</feature>
<comment type="function">
    <text evidence="4">Catalyzes the formation of sulfite from adenosine 5'-phosphosulfate (APS) using thioredoxin as an electron donor.</text>
</comment>
<dbReference type="PANTHER" id="PTHR46509:SF1">
    <property type="entry name" value="PHOSPHOADENOSINE PHOSPHOSULFATE REDUCTASE"/>
    <property type="match status" value="1"/>
</dbReference>
<dbReference type="InterPro" id="IPR008318">
    <property type="entry name" value="UCP030820"/>
</dbReference>
<dbReference type="EC" id="1.8.4.10" evidence="4"/>
<dbReference type="Gene3D" id="3.40.50.620">
    <property type="entry name" value="HUPs"/>
    <property type="match status" value="1"/>
</dbReference>
<dbReference type="Proteomes" id="UP000182944">
    <property type="component" value="Unassembled WGS sequence"/>
</dbReference>
<proteinExistence type="inferred from homology"/>
<dbReference type="GO" id="GO:0070814">
    <property type="term" value="P:hydrogen sulfide biosynthetic process"/>
    <property type="evidence" value="ECO:0007669"/>
    <property type="project" value="UniProtKB-UniRule"/>
</dbReference>
<comment type="cofactor">
    <cofactor evidence="4">
        <name>[4Fe-4S] cluster</name>
        <dbReference type="ChEBI" id="CHEBI:49883"/>
    </cofactor>
    <text evidence="4">Binds 1 [4Fe-4S] cluster per subunit.</text>
</comment>
<dbReference type="GO" id="GO:0051539">
    <property type="term" value="F:4 iron, 4 sulfur cluster binding"/>
    <property type="evidence" value="ECO:0007669"/>
    <property type="project" value="UniProtKB-UniRule"/>
</dbReference>
<evidence type="ECO:0000313" key="8">
    <source>
        <dbReference type="Proteomes" id="UP000182944"/>
    </source>
</evidence>
<comment type="similarity">
    <text evidence="1 4">Belongs to the PAPS reductase family. CysH subfamily.</text>
</comment>
<feature type="binding site" evidence="4">
    <location>
        <position position="119"/>
    </location>
    <ligand>
        <name>[4Fe-4S] cluster</name>
        <dbReference type="ChEBI" id="CHEBI:49883"/>
    </ligand>
</feature>
<dbReference type="GO" id="GO:0005737">
    <property type="term" value="C:cytoplasm"/>
    <property type="evidence" value="ECO:0007669"/>
    <property type="project" value="UniProtKB-SubCell"/>
</dbReference>
<comment type="catalytic activity">
    <reaction evidence="4">
        <text>[thioredoxin]-disulfide + sulfite + AMP + 2 H(+) = adenosine 5'-phosphosulfate + [thioredoxin]-dithiol</text>
        <dbReference type="Rhea" id="RHEA:21976"/>
        <dbReference type="Rhea" id="RHEA-COMP:10698"/>
        <dbReference type="Rhea" id="RHEA-COMP:10700"/>
        <dbReference type="ChEBI" id="CHEBI:15378"/>
        <dbReference type="ChEBI" id="CHEBI:17359"/>
        <dbReference type="ChEBI" id="CHEBI:29950"/>
        <dbReference type="ChEBI" id="CHEBI:50058"/>
        <dbReference type="ChEBI" id="CHEBI:58243"/>
        <dbReference type="ChEBI" id="CHEBI:456215"/>
        <dbReference type="EC" id="1.8.4.10"/>
    </reaction>
</comment>
<keyword evidence="4" id="KW-0963">Cytoplasm</keyword>
<evidence type="ECO:0000256" key="1">
    <source>
        <dbReference type="ARBA" id="ARBA00009732"/>
    </source>
</evidence>
<evidence type="ECO:0000313" key="7">
    <source>
        <dbReference type="EMBL" id="SDX00440.1"/>
    </source>
</evidence>
<evidence type="ECO:0000256" key="3">
    <source>
        <dbReference type="ARBA" id="ARBA00024327"/>
    </source>
</evidence>
<keyword evidence="4" id="KW-0411">Iron-sulfur</keyword>
<evidence type="ECO:0000256" key="2">
    <source>
        <dbReference type="ARBA" id="ARBA00023002"/>
    </source>
</evidence>
<dbReference type="GO" id="GO:0004604">
    <property type="term" value="F:phosphoadenylyl-sulfate reductase (thioredoxin) activity"/>
    <property type="evidence" value="ECO:0007669"/>
    <property type="project" value="UniProtKB-UniRule"/>
</dbReference>
<dbReference type="NCBIfam" id="TIGR00434">
    <property type="entry name" value="cysH"/>
    <property type="match status" value="1"/>
</dbReference>
<dbReference type="InterPro" id="IPR004511">
    <property type="entry name" value="PAPS/APS_Rdtase"/>
</dbReference>
<dbReference type="InterPro" id="IPR002500">
    <property type="entry name" value="PAPS_reduct_dom"/>
</dbReference>
<feature type="binding site" evidence="4">
    <location>
        <position position="120"/>
    </location>
    <ligand>
        <name>[4Fe-4S] cluster</name>
        <dbReference type="ChEBI" id="CHEBI:49883"/>
    </ligand>
</feature>
<dbReference type="HAMAP" id="MF_00063">
    <property type="entry name" value="CysH"/>
    <property type="match status" value="1"/>
</dbReference>
<sequence length="436" mass="46765">MLDLTLEDRARALNDRYRNHAAVSVLRHALADPDLGRVALVSSFGAESVVLLHMLSVAAPDTPVLFVDTGMLFPETLAYQREIAARLPLTDIRVIRASDDEIAAADPGGTLNQRDTDACCNARKVVPLERALAGFDGWITGRKRFQGGQRVELEFFEPEAPSRLRVNPLAHWRAQDVVEYMDENALPRHPLVARGYPSIGCAPCTSPVKPGEDPRAGRWRGSAKTECGIHFIGGKIVRGPLAPEAVPDAVPEPAPAPEPVPAAAISPVPTDSVPTQPEAPTMTPTPRPRADADPVAPLPASSATIVTLPGAEAADAPVLVRDDGFHPVEGTPDVSLPPDTDPASLGQHLGAALIAVEFPAMTDGRGFSLARILRELGYAGRLRATGGLIADQYAMARRVGFDEVEIPAALSRRQPAPQWLARADWRDWDHRSRLAG</sequence>
<dbReference type="GO" id="GO:0019379">
    <property type="term" value="P:sulfate assimilation, phosphoadenylyl sulfate reduction by phosphoadenylyl-sulfate reductase (thioredoxin)"/>
    <property type="evidence" value="ECO:0007669"/>
    <property type="project" value="UniProtKB-UniRule"/>
</dbReference>
<dbReference type="GO" id="GO:0046872">
    <property type="term" value="F:metal ion binding"/>
    <property type="evidence" value="ECO:0007669"/>
    <property type="project" value="UniProtKB-KW"/>
</dbReference>
<dbReference type="GO" id="GO:0043866">
    <property type="term" value="F:adenylyl-sulfate reductase (thioredoxin) activity"/>
    <property type="evidence" value="ECO:0007669"/>
    <property type="project" value="UniProtKB-EC"/>
</dbReference>
<feature type="binding site" evidence="4">
    <location>
        <position position="204"/>
    </location>
    <ligand>
        <name>[4Fe-4S] cluster</name>
        <dbReference type="ChEBI" id="CHEBI:49883"/>
    </ligand>
</feature>
<dbReference type="NCBIfam" id="NF002537">
    <property type="entry name" value="PRK02090.1"/>
    <property type="match status" value="1"/>
</dbReference>
<protein>
    <recommendedName>
        <fullName evidence="4">Adenosine 5'-phosphosulfate reductase</fullName>
        <shortName evidence="4">APS reductase</shortName>
        <ecNumber evidence="4">1.8.4.10</ecNumber>
    </recommendedName>
    <alternativeName>
        <fullName evidence="4">5'-adenylylsulfate reductase</fullName>
    </alternativeName>
    <alternativeName>
        <fullName evidence="4">Thioredoxin-dependent 5'-adenylylsulfate reductase</fullName>
    </alternativeName>
</protein>
<evidence type="ECO:0000259" key="6">
    <source>
        <dbReference type="Pfam" id="PF01507"/>
    </source>
</evidence>
<feature type="domain" description="Phosphoadenosine phosphosulphate reductase" evidence="6">
    <location>
        <begin position="38"/>
        <end position="207"/>
    </location>
</feature>
<dbReference type="InterPro" id="IPR014729">
    <property type="entry name" value="Rossmann-like_a/b/a_fold"/>
</dbReference>
<evidence type="ECO:0000256" key="5">
    <source>
        <dbReference type="SAM" id="MobiDB-lite"/>
    </source>
</evidence>
<name>A0A1H2Y5T8_9RHOB</name>
<keyword evidence="8" id="KW-1185">Reference proteome</keyword>
<dbReference type="EMBL" id="FNNA01000002">
    <property type="protein sequence ID" value="SDX00440.1"/>
    <property type="molecule type" value="Genomic_DNA"/>
</dbReference>
<keyword evidence="2 4" id="KW-0560">Oxidoreductase</keyword>
<gene>
    <name evidence="4" type="primary">cysH</name>
    <name evidence="7" type="ORF">SAMN05444276_102744</name>
</gene>
<feature type="region of interest" description="Disordered" evidence="5">
    <location>
        <begin position="267"/>
        <end position="297"/>
    </location>
</feature>
<feature type="active site" description="Nucleophile; cysteine thiosulfonate intermediate" evidence="4">
    <location>
        <position position="227"/>
    </location>
</feature>
<comment type="subcellular location">
    <subcellularLocation>
        <location evidence="4">Cytoplasm</location>
    </subcellularLocation>
</comment>
<keyword evidence="4" id="KW-0479">Metal-binding</keyword>
<dbReference type="AlphaFoldDB" id="A0A1H2Y5T8"/>
<dbReference type="OrthoDB" id="9794018at2"/>
<dbReference type="PANTHER" id="PTHR46509">
    <property type="entry name" value="PHOSPHOADENOSINE PHOSPHOSULFATE REDUCTASE"/>
    <property type="match status" value="1"/>
</dbReference>
<dbReference type="Pfam" id="PF06073">
    <property type="entry name" value="DUF934"/>
    <property type="match status" value="1"/>
</dbReference>
<dbReference type="STRING" id="1545044.SAMN05444276_102744"/>
<organism evidence="7 8">
    <name type="scientific">Paracoccus sanguinis</name>
    <dbReference type="NCBI Taxonomy" id="1545044"/>
    <lineage>
        <taxon>Bacteria</taxon>
        <taxon>Pseudomonadati</taxon>
        <taxon>Pseudomonadota</taxon>
        <taxon>Alphaproteobacteria</taxon>
        <taxon>Rhodobacterales</taxon>
        <taxon>Paracoccaceae</taxon>
        <taxon>Paracoccus</taxon>
    </lineage>
</organism>
<comment type="pathway">
    <text evidence="3 4">Sulfur metabolism; hydrogen sulfide biosynthesis; sulfite from sulfate.</text>
</comment>